<protein>
    <submittedName>
        <fullName evidence="4">Secreted protein (Por secretion system target)</fullName>
    </submittedName>
</protein>
<dbReference type="SUPFAM" id="SSF49785">
    <property type="entry name" value="Galactose-binding domain-like"/>
    <property type="match status" value="1"/>
</dbReference>
<name>A0ABX5PUD2_9FLAO</name>
<dbReference type="InterPro" id="IPR026444">
    <property type="entry name" value="Secre_tail"/>
</dbReference>
<dbReference type="InterPro" id="IPR000421">
    <property type="entry name" value="FA58C"/>
</dbReference>
<evidence type="ECO:0000256" key="2">
    <source>
        <dbReference type="SAM" id="SignalP"/>
    </source>
</evidence>
<dbReference type="EMBL" id="QKZR01000007">
    <property type="protein sequence ID" value="PZX37089.1"/>
    <property type="molecule type" value="Genomic_DNA"/>
</dbReference>
<dbReference type="Proteomes" id="UP000248584">
    <property type="component" value="Unassembled WGS sequence"/>
</dbReference>
<feature type="chain" id="PRO_5045186547" evidence="2">
    <location>
        <begin position="20"/>
        <end position="498"/>
    </location>
</feature>
<evidence type="ECO:0000259" key="3">
    <source>
        <dbReference type="PROSITE" id="PS50022"/>
    </source>
</evidence>
<feature type="signal peptide" evidence="2">
    <location>
        <begin position="1"/>
        <end position="19"/>
    </location>
</feature>
<proteinExistence type="predicted"/>
<dbReference type="Pfam" id="PF22633">
    <property type="entry name" value="F5_F8_type_C_2"/>
    <property type="match status" value="1"/>
</dbReference>
<dbReference type="Gene3D" id="2.60.120.260">
    <property type="entry name" value="Galactose-binding domain-like"/>
    <property type="match status" value="1"/>
</dbReference>
<sequence>MKKITIFLFVFIVFEFATAQNLALNGTATASSVENGGTLAVNANDGNAATRWASSFSDPEWITIDLGASFDIGRVVLNWEGAFGSSYEIQISNDPTFTTFTTAFTTTTGDGGIDDISVSETGRYVRMYGTVRGTPFGYSLWEFEIYEAVDPLIDTSLSDLTVNGSTVAGFSSSTLDYNILLPIGTTVVPTVVATAAQASPATAVVTNAASLPGVTSILVTAQNGTDTNTYTISFTVEITPVNQTFDLTFEPGSVGSVATNWNVFENDSNPPFEVVSNPDATGVNTSPTVAKLITLTAGEPFAGCETQHGTIWKWVLDGTTTTITIDVYKTVISDVGIKMVNETSGTIFQLLQPNTVTNAWETLTYDITSAITSGDNNDVDQIVVFTDWQPRTSDNISYFDNISWEGLKLAEAPLLSIPTMDTTVIKVYPNPTQQVWNVTSSNQVLNSIEVFDVLGKQVLSLRPNANDTIIDATALTNGLYIAKITTDTGSKSLKLLKK</sequence>
<dbReference type="Pfam" id="PF18962">
    <property type="entry name" value="Por_Secre_tail"/>
    <property type="match status" value="1"/>
</dbReference>
<accession>A0ABX5PUD2</accession>
<feature type="domain" description="F5/8 type C" evidence="3">
    <location>
        <begin position="11"/>
        <end position="148"/>
    </location>
</feature>
<evidence type="ECO:0000313" key="5">
    <source>
        <dbReference type="Proteomes" id="UP000248584"/>
    </source>
</evidence>
<dbReference type="NCBIfam" id="TIGR04183">
    <property type="entry name" value="Por_Secre_tail"/>
    <property type="match status" value="1"/>
</dbReference>
<keyword evidence="5" id="KW-1185">Reference proteome</keyword>
<evidence type="ECO:0000313" key="4">
    <source>
        <dbReference type="EMBL" id="PZX37089.1"/>
    </source>
</evidence>
<evidence type="ECO:0000256" key="1">
    <source>
        <dbReference type="ARBA" id="ARBA00022729"/>
    </source>
</evidence>
<reference evidence="4 5" key="1">
    <citation type="submission" date="2018-06" db="EMBL/GenBank/DDBJ databases">
        <title>Genomic Encyclopedia of Archaeal and Bacterial Type Strains, Phase II (KMG-II): from individual species to whole genera.</title>
        <authorList>
            <person name="Goeker M."/>
        </authorList>
    </citation>
    <scope>NUCLEOTIDE SEQUENCE [LARGE SCALE GENOMIC DNA]</scope>
    <source>
        <strain evidence="4 5">DSM 17205</strain>
    </source>
</reference>
<dbReference type="InterPro" id="IPR008979">
    <property type="entry name" value="Galactose-bd-like_sf"/>
</dbReference>
<keyword evidence="1 2" id="KW-0732">Signal</keyword>
<dbReference type="RefSeq" id="WP_015363517.1">
    <property type="nucleotide sequence ID" value="NZ_QKZR01000007.1"/>
</dbReference>
<dbReference type="PROSITE" id="PS50022">
    <property type="entry name" value="FA58C_3"/>
    <property type="match status" value="1"/>
</dbReference>
<gene>
    <name evidence="4" type="ORF">LX97_03111</name>
</gene>
<comment type="caution">
    <text evidence="4">The sequence shown here is derived from an EMBL/GenBank/DDBJ whole genome shotgun (WGS) entry which is preliminary data.</text>
</comment>
<organism evidence="4 5">
    <name type="scientific">Nonlabens dokdonensis</name>
    <dbReference type="NCBI Taxonomy" id="328515"/>
    <lineage>
        <taxon>Bacteria</taxon>
        <taxon>Pseudomonadati</taxon>
        <taxon>Bacteroidota</taxon>
        <taxon>Flavobacteriia</taxon>
        <taxon>Flavobacteriales</taxon>
        <taxon>Flavobacteriaceae</taxon>
        <taxon>Nonlabens</taxon>
    </lineage>
</organism>